<proteinExistence type="predicted"/>
<gene>
    <name evidence="1" type="ORF">FVE85_8850</name>
</gene>
<reference evidence="2" key="1">
    <citation type="journal article" date="2019" name="Nat. Commun.">
        <title>Expansion of phycobilisome linker gene families in mesophilic red algae.</title>
        <authorList>
            <person name="Lee J."/>
            <person name="Kim D."/>
            <person name="Bhattacharya D."/>
            <person name="Yoon H.S."/>
        </authorList>
    </citation>
    <scope>NUCLEOTIDE SEQUENCE [LARGE SCALE GENOMIC DNA]</scope>
    <source>
        <strain evidence="2">CCMP 1328</strain>
    </source>
</reference>
<name>A0A5J4YQA0_PORPP</name>
<keyword evidence="2" id="KW-1185">Reference proteome</keyword>
<evidence type="ECO:0000313" key="1">
    <source>
        <dbReference type="EMBL" id="KAA8493405.1"/>
    </source>
</evidence>
<dbReference type="Proteomes" id="UP000324585">
    <property type="component" value="Unassembled WGS sequence"/>
</dbReference>
<evidence type="ECO:0000313" key="2">
    <source>
        <dbReference type="Proteomes" id="UP000324585"/>
    </source>
</evidence>
<comment type="caution">
    <text evidence="1">The sequence shown here is derived from an EMBL/GenBank/DDBJ whole genome shotgun (WGS) entry which is preliminary data.</text>
</comment>
<protein>
    <submittedName>
        <fullName evidence="1">Uncharacterized protein</fullName>
    </submittedName>
</protein>
<accession>A0A5J4YQA0</accession>
<dbReference type="AlphaFoldDB" id="A0A5J4YQA0"/>
<organism evidence="1 2">
    <name type="scientific">Porphyridium purpureum</name>
    <name type="common">Red alga</name>
    <name type="synonym">Porphyridium cruentum</name>
    <dbReference type="NCBI Taxonomy" id="35688"/>
    <lineage>
        <taxon>Eukaryota</taxon>
        <taxon>Rhodophyta</taxon>
        <taxon>Bangiophyceae</taxon>
        <taxon>Porphyridiales</taxon>
        <taxon>Porphyridiaceae</taxon>
        <taxon>Porphyridium</taxon>
    </lineage>
</organism>
<sequence>MALTFGNTVPTVLSGMPVQQSAMLDEELLHQEKDCFVSRLKVERQRRVDLAKVLNSGPSVKSTESGKVVRSFPPGQGFTYSYALATKFDQVTRHPNKISSYSETTHDIKSRSALQDSMSKGMMGTMIAATEGDGSLAFLCRNPDTHMRNIRSSAIEFFADRTSHVHASNAIKVFTLGLFRAKFREALHVRAMDGACLERYEKDDVADWRLAIRTSSGSDNSIGGFERVDCTEKRAWNELVYYASLEVLIHLKEATKTALETVARSGGTL</sequence>
<dbReference type="EMBL" id="VRMN01000007">
    <property type="protein sequence ID" value="KAA8493405.1"/>
    <property type="molecule type" value="Genomic_DNA"/>
</dbReference>